<evidence type="ECO:0000259" key="1">
    <source>
        <dbReference type="Pfam" id="PF13610"/>
    </source>
</evidence>
<sequence length="67" mass="7868">MKRLVQTFGEPTVLTTDKALSLLCSLKKLKVNDFYKSTTHSTIKHFNNYIEQDHRYVKRRFAKSSGF</sequence>
<accession>A0A653W4H2</accession>
<evidence type="ECO:0000313" key="3">
    <source>
        <dbReference type="Proteomes" id="UP000437562"/>
    </source>
</evidence>
<reference evidence="2 3" key="1">
    <citation type="submission" date="2019-10" db="EMBL/GenBank/DDBJ databases">
        <authorList>
            <person name="Karimi E."/>
        </authorList>
    </citation>
    <scope>NUCLEOTIDE SEQUENCE [LARGE SCALE GENOMIC DNA]</scope>
    <source>
        <strain evidence="2">Bacillus sp. 71</strain>
    </source>
</reference>
<organism evidence="2 3">
    <name type="scientific">Bacillus mycoides</name>
    <dbReference type="NCBI Taxonomy" id="1405"/>
    <lineage>
        <taxon>Bacteria</taxon>
        <taxon>Bacillati</taxon>
        <taxon>Bacillota</taxon>
        <taxon>Bacilli</taxon>
        <taxon>Bacillales</taxon>
        <taxon>Bacillaceae</taxon>
        <taxon>Bacillus</taxon>
        <taxon>Bacillus cereus group</taxon>
    </lineage>
</organism>
<dbReference type="Pfam" id="PF13610">
    <property type="entry name" value="DDE_Tnp_IS240"/>
    <property type="match status" value="1"/>
</dbReference>
<dbReference type="Proteomes" id="UP000437562">
    <property type="component" value="Unassembled WGS sequence"/>
</dbReference>
<dbReference type="AlphaFoldDB" id="A0A653W4H2"/>
<gene>
    <name evidence="2" type="ORF">BACI71_30043</name>
</gene>
<feature type="domain" description="DDE" evidence="1">
    <location>
        <begin position="2"/>
        <end position="67"/>
    </location>
</feature>
<dbReference type="InterPro" id="IPR032874">
    <property type="entry name" value="DDE_dom"/>
</dbReference>
<evidence type="ECO:0000313" key="2">
    <source>
        <dbReference type="EMBL" id="VXC13634.1"/>
    </source>
</evidence>
<dbReference type="EMBL" id="CABWMC010000023">
    <property type="protein sequence ID" value="VXC13634.1"/>
    <property type="molecule type" value="Genomic_DNA"/>
</dbReference>
<protein>
    <submittedName>
        <fullName evidence="2">Transposase</fullName>
    </submittedName>
</protein>
<proteinExistence type="predicted"/>
<name>A0A653W4H2_BACMY</name>